<feature type="domain" description="Sdz-33 F-box" evidence="1">
    <location>
        <begin position="223"/>
        <end position="280"/>
    </location>
</feature>
<organism evidence="2 3">
    <name type="scientific">Caenorhabditis tropicalis</name>
    <dbReference type="NCBI Taxonomy" id="1561998"/>
    <lineage>
        <taxon>Eukaryota</taxon>
        <taxon>Metazoa</taxon>
        <taxon>Ecdysozoa</taxon>
        <taxon>Nematoda</taxon>
        <taxon>Chromadorea</taxon>
        <taxon>Rhabditida</taxon>
        <taxon>Rhabditina</taxon>
        <taxon>Rhabditomorpha</taxon>
        <taxon>Rhabditoidea</taxon>
        <taxon>Rhabditidae</taxon>
        <taxon>Peloderinae</taxon>
        <taxon>Caenorhabditis</taxon>
    </lineage>
</organism>
<dbReference type="AlphaFoldDB" id="A0A1I7TRH8"/>
<evidence type="ECO:0000313" key="3">
    <source>
        <dbReference type="WBParaSite" id="Csp11.Scaffold629.g11044.t1"/>
    </source>
</evidence>
<sequence length="446" mass="51783">MKSLSLKKKKKDGPFHLLQLPLVTLEIIFEEMRSIDLLNLSACSTACARKIGFILKRHSANTIIVYLCNPRPSITIKFQHPGHDLKWIFERNEKPSRRHVLDNKSFSGHLFTTYHTRSNPFEVMCSNEDVLECFPLVLKHLQDLFTVPVEIVVEPHLDDSLIGLFQNPLFTVCNALELTRGYHYKFFRNDEVQKICDNIIIEKTLIIGATIDHFSMRNQIFSVQNVCLENADWMNLDDLLRLDCKVARMGNHQFDEEDIEAFAMKWMNESGKPKLQRMEFGWMPDTDFGLANIKTMNWDKNLRSRHCLRNVETMEEGTVDCGHISDIIRKDGLMASIGIVESRGMTFLIFHVWHDRFPTKPHEDILAKTLADFYEQQPEMNRVNGIGGIAEGTLSNPDLAWQEFQDVLQDTYTHRFALFGESVELDLWLDFHTRMLNVKKEIASFE</sequence>
<dbReference type="PANTHER" id="PTHR21503">
    <property type="entry name" value="F-BOX-CONTAINING HYPOTHETICAL PROTEIN C.ELEGANS"/>
    <property type="match status" value="1"/>
</dbReference>
<keyword evidence="2" id="KW-1185">Reference proteome</keyword>
<dbReference type="InterPro" id="IPR012885">
    <property type="entry name" value="F-box_Sdz-33"/>
</dbReference>
<dbReference type="Proteomes" id="UP000095282">
    <property type="component" value="Unplaced"/>
</dbReference>
<protein>
    <submittedName>
        <fullName evidence="3">FBA_2 domain-containing protein</fullName>
    </submittedName>
</protein>
<dbReference type="WBParaSite" id="Csp11.Scaffold629.g11044.t1">
    <property type="protein sequence ID" value="Csp11.Scaffold629.g11044.t1"/>
    <property type="gene ID" value="Csp11.Scaffold629.g11044"/>
</dbReference>
<reference evidence="3" key="1">
    <citation type="submission" date="2016-11" db="UniProtKB">
        <authorList>
            <consortium name="WormBaseParasite"/>
        </authorList>
    </citation>
    <scope>IDENTIFICATION</scope>
</reference>
<dbReference type="eggNOG" id="ENOG502TGKU">
    <property type="taxonomic scope" value="Eukaryota"/>
</dbReference>
<proteinExistence type="predicted"/>
<name>A0A1I7TRH8_9PELO</name>
<dbReference type="Pfam" id="PF07735">
    <property type="entry name" value="FBA_2"/>
    <property type="match status" value="1"/>
</dbReference>
<evidence type="ECO:0000313" key="2">
    <source>
        <dbReference type="Proteomes" id="UP000095282"/>
    </source>
</evidence>
<evidence type="ECO:0000259" key="1">
    <source>
        <dbReference type="Pfam" id="PF07735"/>
    </source>
</evidence>
<dbReference type="PANTHER" id="PTHR21503:SF49">
    <property type="entry name" value="PROTEIN CBG06869"/>
    <property type="match status" value="1"/>
</dbReference>
<accession>A0A1I7TRH8</accession>